<evidence type="ECO:0000256" key="7">
    <source>
        <dbReference type="ARBA" id="ARBA00023180"/>
    </source>
</evidence>
<dbReference type="InterPro" id="IPR050918">
    <property type="entry name" value="CNF-like_PLA2_Inhibitor"/>
</dbReference>
<dbReference type="Pfam" id="PF00087">
    <property type="entry name" value="Toxin_TOLIP"/>
    <property type="match status" value="1"/>
</dbReference>
<keyword evidence="5" id="KW-0732">Signal</keyword>
<evidence type="ECO:0000256" key="3">
    <source>
        <dbReference type="ARBA" id="ARBA00022475"/>
    </source>
</evidence>
<dbReference type="Gene3D" id="2.10.60.10">
    <property type="entry name" value="CD59"/>
    <property type="match status" value="2"/>
</dbReference>
<evidence type="ECO:0000256" key="6">
    <source>
        <dbReference type="ARBA" id="ARBA00023136"/>
    </source>
</evidence>
<dbReference type="GO" id="GO:0005886">
    <property type="term" value="C:plasma membrane"/>
    <property type="evidence" value="ECO:0007669"/>
    <property type="project" value="UniProtKB-SubCell"/>
</dbReference>
<evidence type="ECO:0000313" key="9">
    <source>
        <dbReference type="Proteomes" id="UP001187343"/>
    </source>
</evidence>
<gene>
    <name evidence="8" type="ORF">Q8A67_022228</name>
</gene>
<evidence type="ECO:0000313" key="8">
    <source>
        <dbReference type="EMBL" id="KAK2872331.1"/>
    </source>
</evidence>
<comment type="caution">
    <text evidence="8">The sequence shown here is derived from an EMBL/GenBank/DDBJ whole genome shotgun (WGS) entry which is preliminary data.</text>
</comment>
<keyword evidence="6" id="KW-0472">Membrane</keyword>
<protein>
    <submittedName>
        <fullName evidence="8">Uncharacterized protein</fullName>
    </submittedName>
</protein>
<dbReference type="Proteomes" id="UP001187343">
    <property type="component" value="Unassembled WGS sequence"/>
</dbReference>
<dbReference type="PANTHER" id="PTHR20914">
    <property type="entry name" value="LY6/PLAUR DOMAIN-CONTAINING PROTEIN 8"/>
    <property type="match status" value="1"/>
</dbReference>
<keyword evidence="9" id="KW-1185">Reference proteome</keyword>
<evidence type="ECO:0000256" key="4">
    <source>
        <dbReference type="ARBA" id="ARBA00022525"/>
    </source>
</evidence>
<dbReference type="InterPro" id="IPR045860">
    <property type="entry name" value="Snake_toxin-like_sf"/>
</dbReference>
<proteinExistence type="predicted"/>
<dbReference type="Pfam" id="PF00021">
    <property type="entry name" value="UPAR_LY6"/>
    <property type="match status" value="1"/>
</dbReference>
<keyword evidence="4" id="KW-0964">Secreted</keyword>
<dbReference type="AlphaFoldDB" id="A0AA88P1C8"/>
<comment type="subcellular location">
    <subcellularLocation>
        <location evidence="1">Cell membrane</location>
    </subcellularLocation>
    <subcellularLocation>
        <location evidence="2">Secreted</location>
    </subcellularLocation>
</comment>
<reference evidence="8" key="1">
    <citation type="submission" date="2023-08" db="EMBL/GenBank/DDBJ databases">
        <title>Chromosome-level Genome Assembly of mud carp (Cirrhinus molitorella).</title>
        <authorList>
            <person name="Liu H."/>
        </authorList>
    </citation>
    <scope>NUCLEOTIDE SEQUENCE</scope>
    <source>
        <strain evidence="8">Prfri</strain>
        <tissue evidence="8">Muscle</tissue>
    </source>
</reference>
<dbReference type="InterPro" id="IPR016054">
    <property type="entry name" value="LY6_UPA_recep-like"/>
</dbReference>
<evidence type="ECO:0000256" key="1">
    <source>
        <dbReference type="ARBA" id="ARBA00004236"/>
    </source>
</evidence>
<evidence type="ECO:0000256" key="5">
    <source>
        <dbReference type="ARBA" id="ARBA00022729"/>
    </source>
</evidence>
<accession>A0AA88P1C8</accession>
<keyword evidence="3" id="KW-1003">Cell membrane</keyword>
<dbReference type="InterPro" id="IPR035076">
    <property type="entry name" value="Toxin/TOLIP"/>
</dbReference>
<dbReference type="EMBL" id="JAUYZG010000022">
    <property type="protein sequence ID" value="KAK2872331.1"/>
    <property type="molecule type" value="Genomic_DNA"/>
</dbReference>
<keyword evidence="7" id="KW-0325">Glycoprotein</keyword>
<organism evidence="8 9">
    <name type="scientific">Cirrhinus molitorella</name>
    <name type="common">mud carp</name>
    <dbReference type="NCBI Taxonomy" id="172907"/>
    <lineage>
        <taxon>Eukaryota</taxon>
        <taxon>Metazoa</taxon>
        <taxon>Chordata</taxon>
        <taxon>Craniata</taxon>
        <taxon>Vertebrata</taxon>
        <taxon>Euteleostomi</taxon>
        <taxon>Actinopterygii</taxon>
        <taxon>Neopterygii</taxon>
        <taxon>Teleostei</taxon>
        <taxon>Ostariophysi</taxon>
        <taxon>Cypriniformes</taxon>
        <taxon>Cyprinidae</taxon>
        <taxon>Labeoninae</taxon>
        <taxon>Labeonini</taxon>
        <taxon>Cirrhinus</taxon>
    </lineage>
</organism>
<dbReference type="SUPFAM" id="SSF57302">
    <property type="entry name" value="Snake toxin-like"/>
    <property type="match status" value="2"/>
</dbReference>
<name>A0AA88P1C8_9TELE</name>
<dbReference type="PANTHER" id="PTHR20914:SF24">
    <property type="entry name" value="LYMPHOCYTE ANTIGEN 6 FAMILY MEMBER M2-RELATED"/>
    <property type="match status" value="1"/>
</dbReference>
<dbReference type="GO" id="GO:0005576">
    <property type="term" value="C:extracellular region"/>
    <property type="evidence" value="ECO:0007669"/>
    <property type="project" value="UniProtKB-SubCell"/>
</dbReference>
<dbReference type="SMART" id="SM00134">
    <property type="entry name" value="LU"/>
    <property type="match status" value="2"/>
</dbReference>
<evidence type="ECO:0000256" key="2">
    <source>
        <dbReference type="ARBA" id="ARBA00004613"/>
    </source>
</evidence>
<sequence length="209" mass="22388">MDLQISFFLLFIVFTAGHSLSCYECMGLKGSCADQKVKTCPRESSRCLSTTSVTQTGDATVKIKVQDCAAVCASESMNLGIIKTSSVCCNTDRCNTQDAPDPKTDSNGKTCYYCDEKSCSNTLRCSGSEDHCITATGSFGDPSVVVKGCASKSICDTMKPNTYVQSITCCVGNLCNGAETVTQSANSFKSVTQSIWFLCCFVLSFIVLH</sequence>